<evidence type="ECO:0000313" key="1">
    <source>
        <dbReference type="EMBL" id="KMO23853.1"/>
    </source>
</evidence>
<name>A0A0J6RR29_9HYPH</name>
<feature type="non-terminal residue" evidence="1">
    <location>
        <position position="106"/>
    </location>
</feature>
<dbReference type="Proteomes" id="UP000035929">
    <property type="component" value="Unassembled WGS sequence"/>
</dbReference>
<evidence type="ECO:0000313" key="2">
    <source>
        <dbReference type="Proteomes" id="UP000035929"/>
    </source>
</evidence>
<dbReference type="EMBL" id="LABX01000482">
    <property type="protein sequence ID" value="KMO23853.1"/>
    <property type="molecule type" value="Genomic_DNA"/>
</dbReference>
<organism evidence="1 2">
    <name type="scientific">Methylobacterium aquaticum</name>
    <dbReference type="NCBI Taxonomy" id="270351"/>
    <lineage>
        <taxon>Bacteria</taxon>
        <taxon>Pseudomonadati</taxon>
        <taxon>Pseudomonadota</taxon>
        <taxon>Alphaproteobacteria</taxon>
        <taxon>Hyphomicrobiales</taxon>
        <taxon>Methylobacteriaceae</taxon>
        <taxon>Methylobacterium</taxon>
    </lineage>
</organism>
<accession>A0A0J6RR29</accession>
<gene>
    <name evidence="1" type="ORF">VP06_33470</name>
</gene>
<sequence length="106" mass="11196">MAPDTDILPPVPVPSAEARERAFAAALARFDAVHGEKNPAAGQAFSGAARRKERRSLLRGPLMLRTRPLMAATLVAAVSLPAAWTILRERAAMAPEGQVSPEAKSA</sequence>
<dbReference type="AlphaFoldDB" id="A0A0J6RR29"/>
<protein>
    <submittedName>
        <fullName evidence="1">Uncharacterized protein</fullName>
    </submittedName>
</protein>
<comment type="caution">
    <text evidence="1">The sequence shown here is derived from an EMBL/GenBank/DDBJ whole genome shotgun (WGS) entry which is preliminary data.</text>
</comment>
<reference evidence="1 2" key="1">
    <citation type="submission" date="2015-03" db="EMBL/GenBank/DDBJ databases">
        <title>Genome sequencing of Methylobacterium aquaticum DSM16371 type strain.</title>
        <authorList>
            <person name="Chaudhry V."/>
            <person name="Patil P.B."/>
        </authorList>
    </citation>
    <scope>NUCLEOTIDE SEQUENCE [LARGE SCALE GENOMIC DNA]</scope>
    <source>
        <strain evidence="1 2">DSM 16371</strain>
    </source>
</reference>
<proteinExistence type="predicted"/>